<comment type="caution">
    <text evidence="1">The sequence shown here is derived from an EMBL/GenBank/DDBJ whole genome shotgun (WGS) entry which is preliminary data.</text>
</comment>
<dbReference type="Proteomes" id="UP000004110">
    <property type="component" value="Unassembled WGS sequence"/>
</dbReference>
<organism evidence="1 2">
    <name type="scientific">Bacteroides uniformis (strain ATCC 8492 / DSM 6597 / CCUG 4942 / CIP 103695 / JCM 5828 / KCTC 5204 / NCTC 13054 / VPI 0061)</name>
    <dbReference type="NCBI Taxonomy" id="411479"/>
    <lineage>
        <taxon>Bacteria</taxon>
        <taxon>Pseudomonadati</taxon>
        <taxon>Bacteroidota</taxon>
        <taxon>Bacteroidia</taxon>
        <taxon>Bacteroidales</taxon>
        <taxon>Bacteroidaceae</taxon>
        <taxon>Bacteroides</taxon>
    </lineage>
</organism>
<evidence type="ECO:0000313" key="2">
    <source>
        <dbReference type="Proteomes" id="UP000004110"/>
    </source>
</evidence>
<dbReference type="EMBL" id="AAYH02000004">
    <property type="protein sequence ID" value="EDO56330.1"/>
    <property type="molecule type" value="Genomic_DNA"/>
</dbReference>
<keyword evidence="2" id="KW-1185">Reference proteome</keyword>
<feature type="non-terminal residue" evidence="1">
    <location>
        <position position="76"/>
    </location>
</feature>
<dbReference type="AlphaFoldDB" id="A0ABC9NHX2"/>
<name>A0ABC9NHX2_BACUC</name>
<protein>
    <submittedName>
        <fullName evidence="1">Uncharacterized protein</fullName>
    </submittedName>
</protein>
<sequence>MKFMPITNIEFYNTPEGDVMIKELGHAAVVLCEDNRPTIEYMLAVIRDRYPKAHARLMQLYSSSTMNRWHYEFRVG</sequence>
<evidence type="ECO:0000313" key="1">
    <source>
        <dbReference type="EMBL" id="EDO56330.1"/>
    </source>
</evidence>
<proteinExistence type="predicted"/>
<accession>A0ABC9NHX2</accession>
<reference evidence="1" key="2">
    <citation type="submission" date="2013-11" db="EMBL/GenBank/DDBJ databases">
        <title>Draft genome sequence of Bacteroides uniformis (ATCC 8492).</title>
        <authorList>
            <person name="Sudarsanam P."/>
            <person name="Ley R."/>
            <person name="Guruge J."/>
            <person name="Turnbaugh P.J."/>
            <person name="Mahowald M."/>
            <person name="Liep D."/>
            <person name="Gordon J."/>
        </authorList>
    </citation>
    <scope>NUCLEOTIDE SEQUENCE</scope>
    <source>
        <strain evidence="1">ATCC 8492</strain>
    </source>
</reference>
<reference evidence="1" key="1">
    <citation type="submission" date="2007-06" db="EMBL/GenBank/DDBJ databases">
        <authorList>
            <person name="Fulton L."/>
            <person name="Clifton S."/>
            <person name="Fulton B."/>
            <person name="Xu J."/>
            <person name="Minx P."/>
            <person name="Pepin K.H."/>
            <person name="Johnson M."/>
            <person name="Thiruvilangam P."/>
            <person name="Bhonagiri V."/>
            <person name="Nash W.E."/>
            <person name="Mardis E.R."/>
            <person name="Wilson R.K."/>
        </authorList>
    </citation>
    <scope>NUCLEOTIDE SEQUENCE [LARGE SCALE GENOMIC DNA]</scope>
    <source>
        <strain evidence="1">ATCC 8492</strain>
    </source>
</reference>
<gene>
    <name evidence="1" type="ORF">BACUNI_00006</name>
</gene>